<evidence type="ECO:0000313" key="2">
    <source>
        <dbReference type="Proteomes" id="UP000095283"/>
    </source>
</evidence>
<name>A0A1I7WUB7_HETBA</name>
<organism evidence="2 3">
    <name type="scientific">Heterorhabditis bacteriophora</name>
    <name type="common">Entomopathogenic nematode worm</name>
    <dbReference type="NCBI Taxonomy" id="37862"/>
    <lineage>
        <taxon>Eukaryota</taxon>
        <taxon>Metazoa</taxon>
        <taxon>Ecdysozoa</taxon>
        <taxon>Nematoda</taxon>
        <taxon>Chromadorea</taxon>
        <taxon>Rhabditida</taxon>
        <taxon>Rhabditina</taxon>
        <taxon>Rhabditomorpha</taxon>
        <taxon>Strongyloidea</taxon>
        <taxon>Heterorhabditidae</taxon>
        <taxon>Heterorhabditis</taxon>
    </lineage>
</organism>
<protein>
    <submittedName>
        <fullName evidence="3">Heparan-sulfate 6-O-sulfotransferase</fullName>
    </submittedName>
</protein>
<keyword evidence="1" id="KW-0472">Membrane</keyword>
<feature type="transmembrane region" description="Helical" evidence="1">
    <location>
        <begin position="143"/>
        <end position="161"/>
    </location>
</feature>
<keyword evidence="1" id="KW-1133">Transmembrane helix</keyword>
<feature type="transmembrane region" description="Helical" evidence="1">
    <location>
        <begin position="295"/>
        <end position="313"/>
    </location>
</feature>
<evidence type="ECO:0000313" key="3">
    <source>
        <dbReference type="WBParaSite" id="Hba_08788"/>
    </source>
</evidence>
<dbReference type="WBParaSite" id="Hba_08788">
    <property type="protein sequence ID" value="Hba_08788"/>
    <property type="gene ID" value="Hba_08788"/>
</dbReference>
<feature type="transmembrane region" description="Helical" evidence="1">
    <location>
        <begin position="101"/>
        <end position="123"/>
    </location>
</feature>
<dbReference type="AlphaFoldDB" id="A0A1I7WUB7"/>
<keyword evidence="1" id="KW-0812">Transmembrane</keyword>
<dbReference type="PANTHER" id="PTHR31061:SF24">
    <property type="entry name" value="LD22376P"/>
    <property type="match status" value="1"/>
</dbReference>
<dbReference type="Proteomes" id="UP000095283">
    <property type="component" value="Unplaced"/>
</dbReference>
<proteinExistence type="predicted"/>
<feature type="transmembrane region" description="Helical" evidence="1">
    <location>
        <begin position="254"/>
        <end position="274"/>
    </location>
</feature>
<accession>A0A1I7WUB7</accession>
<reference evidence="3" key="1">
    <citation type="submission" date="2016-11" db="UniProtKB">
        <authorList>
            <consortium name="WormBaseParasite"/>
        </authorList>
    </citation>
    <scope>IDENTIFICATION</scope>
</reference>
<evidence type="ECO:0000256" key="1">
    <source>
        <dbReference type="SAM" id="Phobius"/>
    </source>
</evidence>
<keyword evidence="2" id="KW-1185">Reference proteome</keyword>
<feature type="transmembrane region" description="Helical" evidence="1">
    <location>
        <begin position="173"/>
        <end position="192"/>
    </location>
</feature>
<sequence length="490" mass="55198">MFISPRISFIRRYQFGHMGVYKLQPPNEITIIVPPETMTKSILAIIAFLVLILLFDPLIMGWQCLQRCRTNRYRRFQEIDESPENEAFDSRNSKRIKSIDIIRGFTICLMIFVNYGGGGMWFFNHASWNGFTIADFVFPNDWSRLRIMGVLQKIAIATIIFHCIRWIIYRYSAFRFVEVIIIISMNVFYYHFSSKTISRGYFGPGGISDQGNYSKCTGGLNRYVDKMLLTENHMYNRPTCRDPYYCTVPFEPEGIVGTIMAVFNVYAGFQVSYFSLNSYVSLFLKFMLNNADFRTLSYCLLTSAISIVCFLSIHCCADIAQLNILRLFQYCELNVAERVFAPQPQQKAFALPNTIAGAAGLAQAQIAVSQLAPAFVEETTWAQPNVAALTAQMAASTRAHRTNLAKQTIILKRGSLSGVSDATIARRAAAKAKGVVPSPAVSVITISSSEDDDSNGNKNIPFLRISQRILDKISTLLYFGGYRLADVPDP</sequence>
<feature type="transmembrane region" description="Helical" evidence="1">
    <location>
        <begin position="42"/>
        <end position="65"/>
    </location>
</feature>
<dbReference type="PANTHER" id="PTHR31061">
    <property type="entry name" value="LD22376P"/>
    <property type="match status" value="1"/>
</dbReference>